<organism evidence="8 9">
    <name type="scientific">Lentzea aerocolonigenes</name>
    <name type="common">Lechevalieria aerocolonigenes</name>
    <name type="synonym">Saccharothrix aerocolonigenes</name>
    <dbReference type="NCBI Taxonomy" id="68170"/>
    <lineage>
        <taxon>Bacteria</taxon>
        <taxon>Bacillati</taxon>
        <taxon>Actinomycetota</taxon>
        <taxon>Actinomycetes</taxon>
        <taxon>Pseudonocardiales</taxon>
        <taxon>Pseudonocardiaceae</taxon>
        <taxon>Lentzea</taxon>
    </lineage>
</organism>
<dbReference type="InterPro" id="IPR036388">
    <property type="entry name" value="WH-like_DNA-bd_sf"/>
</dbReference>
<dbReference type="InterPro" id="IPR002182">
    <property type="entry name" value="NB-ARC"/>
</dbReference>
<dbReference type="SMART" id="SM00028">
    <property type="entry name" value="TPR"/>
    <property type="match status" value="6"/>
</dbReference>
<sequence>MEFKIFGKTSLLIGDHGVHLGTAKQRGVLALLLHDVGRPVSIDLIIAELWRGETLEVSKGRLHPIISRLRKVLAESGSGGQLRKEGAAYRLDLDPMLVDLHRFRHLVTKARQASSIDDHFLSKTLVQEALELWHGKPLADLGGTWSDHCRAQMEQFDRLPAYYVLFDSQLQMGEYSEVMSAVGRLVDEHDTEEMFARHYMRSLDGMGKYSKALEFYAEFCSRLEYAIGAEPGPEMRELYQSVLRKQAGTAVVRSMIDPKPPQQLERDIHNFTGRKELLVQLDALLTTAQGPVVALHGMPAAGKTSLATRWAHQRKSLFPDGHLFINLSGYGPTAPMAPDDAIAILLASLGVPLDKLTVDERRVRLQRSLSGKKVLLILDNARDSAQVRPILAATTGCCCLVTSRAELTGLTIRDSVRTMEVPPLTPDESIGLLLAELEGKGRSREDEGLAALARLAAGLPLSLRIIAQHAVDRPYTSLLDLACELRQHEGLGSLDSADNDDEYTMLSTAFSWSYQALPAAVALSFRRLGLHPGPEFDISAACAIVGEDASVVREHLRILAKASLVRQVSARRYRLHDLIFGYAADLARREDFLAQRELVLPRVFDWYLATTSNAARQVTPDRTQVPVLDGMSWRHAVEFETSAAALDWFAQEQTNLAAAVSHAARQGFHDHAWRLAANMNETYDRFGLYTDLRLSHEIALSSARAVENREGECGTLNNLGLVLHWLGRYDEARQMFRDGVALADELGQRELSAVCRHNLGSVHLEVGQPRIAVEIYEQVLDLLKDMGARSIEAYALDQLANAHHQMERDDVALDYHEQALVIREEVGDVRGQGTTFAELAKIYHEHGENVKALSCCERALDAHLRSGDKSGRGEALLTLSETLYDLGSFVQSADAAEEAARLCRHPRAQARALHVLGHVHAVENDPASASRCWSRAADLLRSASGHGDDLLLTHLVEHSATRRFIPDPRARGGATLRESDLPVSNRLHPGDTHTIE</sequence>
<dbReference type="InterPro" id="IPR019734">
    <property type="entry name" value="TPR_rpt"/>
</dbReference>
<dbReference type="SUPFAM" id="SSF52540">
    <property type="entry name" value="P-loop containing nucleoside triphosphate hydrolases"/>
    <property type="match status" value="1"/>
</dbReference>
<dbReference type="PANTHER" id="PTHR35807:SF1">
    <property type="entry name" value="TRANSCRIPTIONAL REGULATOR REDD"/>
    <property type="match status" value="1"/>
</dbReference>
<dbReference type="SUPFAM" id="SSF48452">
    <property type="entry name" value="TPR-like"/>
    <property type="match status" value="3"/>
</dbReference>
<evidence type="ECO:0000313" key="8">
    <source>
        <dbReference type="EMBL" id="KJK34329.1"/>
    </source>
</evidence>
<dbReference type="Gene3D" id="1.25.40.10">
    <property type="entry name" value="Tetratricopeptide repeat domain"/>
    <property type="match status" value="2"/>
</dbReference>
<protein>
    <recommendedName>
        <fullName evidence="7">OmpR/PhoB-type domain-containing protein</fullName>
    </recommendedName>
</protein>
<comment type="similarity">
    <text evidence="1">Belongs to the AfsR/DnrI/RedD regulatory family.</text>
</comment>
<dbReference type="Gene3D" id="1.10.10.10">
    <property type="entry name" value="Winged helix-like DNA-binding domain superfamily/Winged helix DNA-binding domain"/>
    <property type="match status" value="1"/>
</dbReference>
<dbReference type="InterPro" id="IPR011990">
    <property type="entry name" value="TPR-like_helical_dom_sf"/>
</dbReference>
<dbReference type="InterPro" id="IPR016032">
    <property type="entry name" value="Sig_transdc_resp-reg_C-effctor"/>
</dbReference>
<keyword evidence="9" id="KW-1185">Reference proteome</keyword>
<evidence type="ECO:0000256" key="3">
    <source>
        <dbReference type="ARBA" id="ARBA00023125"/>
    </source>
</evidence>
<feature type="domain" description="OmpR/PhoB-type" evidence="7">
    <location>
        <begin position="1"/>
        <end position="93"/>
    </location>
</feature>
<dbReference type="CDD" id="cd15831">
    <property type="entry name" value="BTAD"/>
    <property type="match status" value="1"/>
</dbReference>
<comment type="caution">
    <text evidence="8">The sequence shown here is derived from an EMBL/GenBank/DDBJ whole genome shotgun (WGS) entry which is preliminary data.</text>
</comment>
<accession>A0A0F0GGX3</accession>
<dbReference type="RefSeq" id="WP_045317728.1">
    <property type="nucleotide sequence ID" value="NZ_JYJG01000465.1"/>
</dbReference>
<dbReference type="OrthoDB" id="3661636at2"/>
<dbReference type="PRINTS" id="PR00364">
    <property type="entry name" value="DISEASERSIST"/>
</dbReference>
<dbReference type="PATRIC" id="fig|68170.10.peg.1960"/>
<feature type="DNA-binding region" description="OmpR/PhoB-type" evidence="5">
    <location>
        <begin position="1"/>
        <end position="93"/>
    </location>
</feature>
<evidence type="ECO:0000313" key="9">
    <source>
        <dbReference type="Proteomes" id="UP000033393"/>
    </source>
</evidence>
<keyword evidence="4" id="KW-0804">Transcription</keyword>
<evidence type="ECO:0000259" key="7">
    <source>
        <dbReference type="PROSITE" id="PS51755"/>
    </source>
</evidence>
<dbReference type="InterPro" id="IPR005158">
    <property type="entry name" value="BTAD"/>
</dbReference>
<dbReference type="EMBL" id="JYJG01000465">
    <property type="protein sequence ID" value="KJK34329.1"/>
    <property type="molecule type" value="Genomic_DNA"/>
</dbReference>
<keyword evidence="3 5" id="KW-0238">DNA-binding</keyword>
<name>A0A0F0GGX3_LENAE</name>
<dbReference type="Pfam" id="PF03704">
    <property type="entry name" value="BTAD"/>
    <property type="match status" value="1"/>
</dbReference>
<dbReference type="InterPro" id="IPR001867">
    <property type="entry name" value="OmpR/PhoB-type_DNA-bd"/>
</dbReference>
<reference evidence="8 9" key="1">
    <citation type="submission" date="2015-02" db="EMBL/GenBank/DDBJ databases">
        <authorList>
            <person name="Ju K.-S."/>
            <person name="Doroghazi J.R."/>
            <person name="Metcalf W."/>
        </authorList>
    </citation>
    <scope>NUCLEOTIDE SEQUENCE [LARGE SCALE GENOMIC DNA]</scope>
    <source>
        <strain evidence="8 9">NRRL B-16140</strain>
    </source>
</reference>
<dbReference type="GO" id="GO:0003677">
    <property type="term" value="F:DNA binding"/>
    <property type="evidence" value="ECO:0007669"/>
    <property type="project" value="UniProtKB-UniRule"/>
</dbReference>
<gene>
    <name evidence="8" type="ORF">UK23_43735</name>
</gene>
<dbReference type="Pfam" id="PF13424">
    <property type="entry name" value="TPR_12"/>
    <property type="match status" value="1"/>
</dbReference>
<feature type="region of interest" description="Disordered" evidence="6">
    <location>
        <begin position="966"/>
        <end position="996"/>
    </location>
</feature>
<keyword evidence="2" id="KW-0805">Transcription regulation</keyword>
<evidence type="ECO:0000256" key="1">
    <source>
        <dbReference type="ARBA" id="ARBA00005820"/>
    </source>
</evidence>
<dbReference type="AlphaFoldDB" id="A0A0F0GGX3"/>
<dbReference type="GO" id="GO:0006355">
    <property type="term" value="P:regulation of DNA-templated transcription"/>
    <property type="evidence" value="ECO:0007669"/>
    <property type="project" value="InterPro"/>
</dbReference>
<evidence type="ECO:0000256" key="5">
    <source>
        <dbReference type="PROSITE-ProRule" id="PRU01091"/>
    </source>
</evidence>
<proteinExistence type="inferred from homology"/>
<dbReference type="PANTHER" id="PTHR35807">
    <property type="entry name" value="TRANSCRIPTIONAL REGULATOR REDD-RELATED"/>
    <property type="match status" value="1"/>
</dbReference>
<dbReference type="Pfam" id="PF13176">
    <property type="entry name" value="TPR_7"/>
    <property type="match status" value="1"/>
</dbReference>
<dbReference type="GO" id="GO:0043531">
    <property type="term" value="F:ADP binding"/>
    <property type="evidence" value="ECO:0007669"/>
    <property type="project" value="InterPro"/>
</dbReference>
<evidence type="ECO:0000256" key="4">
    <source>
        <dbReference type="ARBA" id="ARBA00023163"/>
    </source>
</evidence>
<evidence type="ECO:0000256" key="2">
    <source>
        <dbReference type="ARBA" id="ARBA00023015"/>
    </source>
</evidence>
<dbReference type="PROSITE" id="PS51755">
    <property type="entry name" value="OMPR_PHOB"/>
    <property type="match status" value="1"/>
</dbReference>
<dbReference type="InterPro" id="IPR051677">
    <property type="entry name" value="AfsR-DnrI-RedD_regulator"/>
</dbReference>
<dbReference type="Gene3D" id="3.40.50.300">
    <property type="entry name" value="P-loop containing nucleotide triphosphate hydrolases"/>
    <property type="match status" value="1"/>
</dbReference>
<dbReference type="Pfam" id="PF00931">
    <property type="entry name" value="NB-ARC"/>
    <property type="match status" value="1"/>
</dbReference>
<evidence type="ECO:0000256" key="6">
    <source>
        <dbReference type="SAM" id="MobiDB-lite"/>
    </source>
</evidence>
<dbReference type="SMART" id="SM01043">
    <property type="entry name" value="BTAD"/>
    <property type="match status" value="1"/>
</dbReference>
<dbReference type="Proteomes" id="UP000033393">
    <property type="component" value="Unassembled WGS sequence"/>
</dbReference>
<dbReference type="InterPro" id="IPR027417">
    <property type="entry name" value="P-loop_NTPase"/>
</dbReference>
<dbReference type="GO" id="GO:0000160">
    <property type="term" value="P:phosphorelay signal transduction system"/>
    <property type="evidence" value="ECO:0007669"/>
    <property type="project" value="InterPro"/>
</dbReference>
<dbReference type="SUPFAM" id="SSF46894">
    <property type="entry name" value="C-terminal effector domain of the bipartite response regulators"/>
    <property type="match status" value="1"/>
</dbReference>